<keyword evidence="4 8" id="KW-0732">Signal</keyword>
<name>A0A136A5X7_9ALTE</name>
<keyword evidence="2 7" id="KW-0349">Heme</keyword>
<dbReference type="AlphaFoldDB" id="A0A136A5X7"/>
<evidence type="ECO:0000256" key="7">
    <source>
        <dbReference type="PROSITE-ProRule" id="PRU00433"/>
    </source>
</evidence>
<keyword evidence="10" id="KW-0575">Peroxidase</keyword>
<evidence type="ECO:0000256" key="3">
    <source>
        <dbReference type="ARBA" id="ARBA00022723"/>
    </source>
</evidence>
<evidence type="ECO:0000313" key="10">
    <source>
        <dbReference type="EMBL" id="KXI30642.1"/>
    </source>
</evidence>
<accession>A0A136A5X7</accession>
<keyword evidence="11" id="KW-1185">Reference proteome</keyword>
<evidence type="ECO:0000256" key="2">
    <source>
        <dbReference type="ARBA" id="ARBA00022617"/>
    </source>
</evidence>
<dbReference type="Proteomes" id="UP000070299">
    <property type="component" value="Unassembled WGS sequence"/>
</dbReference>
<evidence type="ECO:0000256" key="8">
    <source>
        <dbReference type="SAM" id="SignalP"/>
    </source>
</evidence>
<sequence length="399" mass="44337">MRYLFVTLALLTALLMPNSGVIAQQNLRFELNQHCPPSFELTTEGTCKLVSFYQMYDSVQNRGLGGTQTSLPPNRDGFTPNQIDLGRLLFFDPLLSADQSVSCASCHRPDKGLSDGLEQSIGINHAKAARSAPSLWNVAFLDKFFWDARATTLEQQAVGPLFDPKEMGNNPQQLLSSLKSNEYYPELFKQAFPDSDDIDLNQLVEALAAFQTSLISLNSRYDHYAHGYHQALSDNEVAGLNIFRSFVARCAECHQPPLFTNNQIAVIGVAEKEGVPFDIGAQKTYNAAQLRGGFKVPTLRNITKTAPYMHAGNFSDLKESVEFYNKGRGHAVPPDEKLLLHWHIWEPNLSPEEVDLIVEFLGSLTDETLTPQIPKIVPSGLSPVDDSYNNKTMLVNQGE</sequence>
<dbReference type="PROSITE" id="PS51007">
    <property type="entry name" value="CYTC"/>
    <property type="match status" value="2"/>
</dbReference>
<proteinExistence type="predicted"/>
<evidence type="ECO:0000313" key="11">
    <source>
        <dbReference type="Proteomes" id="UP000070299"/>
    </source>
</evidence>
<evidence type="ECO:0000259" key="9">
    <source>
        <dbReference type="PROSITE" id="PS51007"/>
    </source>
</evidence>
<evidence type="ECO:0000256" key="6">
    <source>
        <dbReference type="ARBA" id="ARBA00023004"/>
    </source>
</evidence>
<comment type="caution">
    <text evidence="10">The sequence shown here is derived from an EMBL/GenBank/DDBJ whole genome shotgun (WGS) entry which is preliminary data.</text>
</comment>
<dbReference type="SUPFAM" id="SSF46626">
    <property type="entry name" value="Cytochrome c"/>
    <property type="match status" value="2"/>
</dbReference>
<dbReference type="GO" id="GO:0004130">
    <property type="term" value="F:cytochrome-c peroxidase activity"/>
    <property type="evidence" value="ECO:0007669"/>
    <property type="project" value="TreeGrafter"/>
</dbReference>
<evidence type="ECO:0000256" key="4">
    <source>
        <dbReference type="ARBA" id="ARBA00022729"/>
    </source>
</evidence>
<dbReference type="GO" id="GO:0009055">
    <property type="term" value="F:electron transfer activity"/>
    <property type="evidence" value="ECO:0007669"/>
    <property type="project" value="InterPro"/>
</dbReference>
<protein>
    <submittedName>
        <fullName evidence="10">Cytochrome-c peroxidase</fullName>
    </submittedName>
</protein>
<feature type="domain" description="Cytochrome c" evidence="9">
    <location>
        <begin position="81"/>
        <end position="208"/>
    </location>
</feature>
<dbReference type="Pfam" id="PF03150">
    <property type="entry name" value="CCP_MauG"/>
    <property type="match status" value="1"/>
</dbReference>
<dbReference type="PANTHER" id="PTHR30600">
    <property type="entry name" value="CYTOCHROME C PEROXIDASE-RELATED"/>
    <property type="match status" value="1"/>
</dbReference>
<dbReference type="GO" id="GO:0030313">
    <property type="term" value="C:cell envelope"/>
    <property type="evidence" value="ECO:0007669"/>
    <property type="project" value="UniProtKB-SubCell"/>
</dbReference>
<dbReference type="GO" id="GO:0020037">
    <property type="term" value="F:heme binding"/>
    <property type="evidence" value="ECO:0007669"/>
    <property type="project" value="InterPro"/>
</dbReference>
<keyword evidence="6 7" id="KW-0408">Iron</keyword>
<dbReference type="OrthoDB" id="9805202at2"/>
<dbReference type="InterPro" id="IPR004852">
    <property type="entry name" value="Di-haem_cyt_c_peroxidsae"/>
</dbReference>
<keyword evidence="5" id="KW-0560">Oxidoreductase</keyword>
<evidence type="ECO:0000256" key="5">
    <source>
        <dbReference type="ARBA" id="ARBA00023002"/>
    </source>
</evidence>
<dbReference type="Gene3D" id="1.10.760.10">
    <property type="entry name" value="Cytochrome c-like domain"/>
    <property type="match status" value="2"/>
</dbReference>
<dbReference type="EMBL" id="LSNE01000002">
    <property type="protein sequence ID" value="KXI30642.1"/>
    <property type="molecule type" value="Genomic_DNA"/>
</dbReference>
<dbReference type="RefSeq" id="WP_068371333.1">
    <property type="nucleotide sequence ID" value="NZ_LSNE01000002.1"/>
</dbReference>
<feature type="chain" id="PRO_5007469683" evidence="8">
    <location>
        <begin position="24"/>
        <end position="399"/>
    </location>
</feature>
<reference evidence="11" key="1">
    <citation type="submission" date="2016-02" db="EMBL/GenBank/DDBJ databases">
        <authorList>
            <person name="Schultz-Johansen M."/>
            <person name="Glaring M.A."/>
            <person name="Bech P.K."/>
            <person name="Stougaard P."/>
        </authorList>
    </citation>
    <scope>NUCLEOTIDE SEQUENCE [LARGE SCALE GENOMIC DNA]</scope>
    <source>
        <strain evidence="11">S66</strain>
    </source>
</reference>
<gene>
    <name evidence="10" type="ORF">AX660_04190</name>
</gene>
<feature type="domain" description="Cytochrome c" evidence="9">
    <location>
        <begin position="234"/>
        <end position="365"/>
    </location>
</feature>
<dbReference type="PANTHER" id="PTHR30600:SF10">
    <property type="entry name" value="BLL6722 PROTEIN"/>
    <property type="match status" value="1"/>
</dbReference>
<dbReference type="GO" id="GO:0046872">
    <property type="term" value="F:metal ion binding"/>
    <property type="evidence" value="ECO:0007669"/>
    <property type="project" value="UniProtKB-KW"/>
</dbReference>
<organism evidence="10 11">
    <name type="scientific">Paraglaciecola hydrolytica</name>
    <dbReference type="NCBI Taxonomy" id="1799789"/>
    <lineage>
        <taxon>Bacteria</taxon>
        <taxon>Pseudomonadati</taxon>
        <taxon>Pseudomonadota</taxon>
        <taxon>Gammaproteobacteria</taxon>
        <taxon>Alteromonadales</taxon>
        <taxon>Alteromonadaceae</taxon>
        <taxon>Paraglaciecola</taxon>
    </lineage>
</organism>
<keyword evidence="3 7" id="KW-0479">Metal-binding</keyword>
<dbReference type="STRING" id="1799789.AX660_04190"/>
<comment type="subcellular location">
    <subcellularLocation>
        <location evidence="1">Cell envelope</location>
    </subcellularLocation>
</comment>
<feature type="signal peptide" evidence="8">
    <location>
        <begin position="1"/>
        <end position="23"/>
    </location>
</feature>
<dbReference type="InterPro" id="IPR009056">
    <property type="entry name" value="Cyt_c-like_dom"/>
</dbReference>
<evidence type="ECO:0000256" key="1">
    <source>
        <dbReference type="ARBA" id="ARBA00004196"/>
    </source>
</evidence>
<dbReference type="InterPro" id="IPR051395">
    <property type="entry name" value="Cytochrome_c_Peroxidase/MauG"/>
</dbReference>
<dbReference type="InterPro" id="IPR036909">
    <property type="entry name" value="Cyt_c-like_dom_sf"/>
</dbReference>